<accession>U3AFH8</accession>
<evidence type="ECO:0000313" key="3">
    <source>
        <dbReference type="Proteomes" id="UP000016986"/>
    </source>
</evidence>
<dbReference type="Proteomes" id="UP000016986">
    <property type="component" value="Unassembled WGS sequence"/>
</dbReference>
<sequence>MLPPVRGAGISRLGTSSEEAKAGPRGTAISVANVFGCRRDETHGGSA</sequence>
<comment type="caution">
    <text evidence="2">The sequence shown here is derived from an EMBL/GenBank/DDBJ whole genome shotgun (WGS) entry which is preliminary data.</text>
</comment>
<reference evidence="2 3" key="1">
    <citation type="submission" date="2013-09" db="EMBL/GenBank/DDBJ databases">
        <title>Whole genome sequencing of Halarchaeum acidiphilum strain MH1-52-1.</title>
        <authorList>
            <person name="Shimane Y."/>
            <person name="Minegishi H."/>
            <person name="Nishi S."/>
            <person name="Echigo A."/>
            <person name="Shuto A."/>
            <person name="Konishi M."/>
            <person name="Ito T."/>
            <person name="Ohkuma M."/>
            <person name="Ohta Y."/>
            <person name="Nagano Y."/>
            <person name="Tsubouchi T."/>
            <person name="Mori K."/>
            <person name="Usui K."/>
            <person name="Kamekura M."/>
            <person name="Usami R."/>
            <person name="Takaki Y."/>
            <person name="Hatada Y."/>
        </authorList>
    </citation>
    <scope>NUCLEOTIDE SEQUENCE [LARGE SCALE GENOMIC DNA]</scope>
    <source>
        <strain evidence="2 3">JCM 16109</strain>
    </source>
</reference>
<keyword evidence="3" id="KW-1185">Reference proteome</keyword>
<dbReference type="EMBL" id="BATA01000074">
    <property type="protein sequence ID" value="GAD53538.1"/>
    <property type="molecule type" value="Genomic_DNA"/>
</dbReference>
<organism evidence="2 3">
    <name type="scientific">Halarchaeum acidiphilum MH1-52-1</name>
    <dbReference type="NCBI Taxonomy" id="1261545"/>
    <lineage>
        <taxon>Archaea</taxon>
        <taxon>Methanobacteriati</taxon>
        <taxon>Methanobacteriota</taxon>
        <taxon>Stenosarchaea group</taxon>
        <taxon>Halobacteria</taxon>
        <taxon>Halobacteriales</taxon>
        <taxon>Halobacteriaceae</taxon>
    </lineage>
</organism>
<proteinExistence type="predicted"/>
<evidence type="ECO:0000256" key="1">
    <source>
        <dbReference type="SAM" id="MobiDB-lite"/>
    </source>
</evidence>
<dbReference type="AlphaFoldDB" id="U3AFH8"/>
<name>U3AFH8_9EURY</name>
<gene>
    <name evidence="2" type="ORF">MBEHAL_2298</name>
</gene>
<evidence type="ECO:0000313" key="2">
    <source>
        <dbReference type="EMBL" id="GAD53538.1"/>
    </source>
</evidence>
<protein>
    <submittedName>
        <fullName evidence="2">Uncharacterized protein</fullName>
    </submittedName>
</protein>
<feature type="region of interest" description="Disordered" evidence="1">
    <location>
        <begin position="1"/>
        <end position="25"/>
    </location>
</feature>